<organism evidence="2 3">
    <name type="scientific">Pandoravirus salinus</name>
    <dbReference type="NCBI Taxonomy" id="1349410"/>
    <lineage>
        <taxon>Viruses</taxon>
        <taxon>Pandoravirus</taxon>
    </lineage>
</organism>
<dbReference type="GeneID" id="16607442"/>
<evidence type="ECO:0000313" key="2">
    <source>
        <dbReference type="EMBL" id="AGO85655.1"/>
    </source>
</evidence>
<dbReference type="PROSITE" id="PS50097">
    <property type="entry name" value="BTB"/>
    <property type="match status" value="1"/>
</dbReference>
<evidence type="ECO:0000313" key="3">
    <source>
        <dbReference type="Proteomes" id="UP000204584"/>
    </source>
</evidence>
<dbReference type="KEGG" id="vg:16607442"/>
<dbReference type="InterPro" id="IPR000210">
    <property type="entry name" value="BTB/POZ_dom"/>
</dbReference>
<feature type="domain" description="BTB" evidence="1">
    <location>
        <begin position="20"/>
        <end position="90"/>
    </location>
</feature>
<dbReference type="InterPro" id="IPR011333">
    <property type="entry name" value="SKP1/BTB/POZ_sf"/>
</dbReference>
<protein>
    <recommendedName>
        <fullName evidence="1">BTB domain-containing protein</fullName>
    </recommendedName>
</protein>
<name>S4W5L3_9VIRU</name>
<evidence type="ECO:0000259" key="1">
    <source>
        <dbReference type="PROSITE" id="PS50097"/>
    </source>
</evidence>
<gene>
    <name evidence="2" type="ORF">psal_cds_1290</name>
</gene>
<dbReference type="RefSeq" id="YP_008438734.1">
    <property type="nucleotide sequence ID" value="NC_022098.1"/>
</dbReference>
<dbReference type="EMBL" id="KC977571">
    <property type="protein sequence ID" value="AGO85655.1"/>
    <property type="molecule type" value="Genomic_DNA"/>
</dbReference>
<dbReference type="Gene3D" id="3.30.710.10">
    <property type="entry name" value="Potassium Channel Kv1.1, Chain A"/>
    <property type="match status" value="1"/>
</dbReference>
<proteinExistence type="predicted"/>
<sequence>MCTSRVDAVRLLRKMRHRLCDCVIELASGDGDGGSGGAHETVTAHRAVLAQWPYFRGLFARADPVRIDVGTGDTKGVCQVVYSVEIPFAASTVRALVDMAYGNMGIVLIDGSVVCDDAVDVIKCAIYLGVSTRHVHGLVADVVQALLSQLPATDSERGARIESADVGAFVLHMLASDLQESTKRRLVARLYYLMPDADRVAAAAIHADMLAPPLLYAVDAVPAHGLRVCCDRIVAPPSAPRVIGGTPATVSVDFRQAVVDCTDGLIVTLQVDSAAAGIWHCWMRFLHPIERCGDYTSMTLHAGAPSTWTFAEDLTSDVLGVYKSDLTACEIVIWHVP</sequence>
<reference evidence="2 3" key="1">
    <citation type="journal article" date="2013" name="Science">
        <title>Pandoraviruses: amoeba viruses with genomes up to 2.5 Mb reaching that of parasitic eukaryotes.</title>
        <authorList>
            <person name="Philippe N."/>
            <person name="Legendre M."/>
            <person name="Doutre G."/>
            <person name="Coute Y."/>
            <person name="Poirot O."/>
            <person name="Lescot M."/>
            <person name="Arslan D."/>
            <person name="Seltzer V."/>
            <person name="Bertaux L."/>
            <person name="Bruley C."/>
            <person name="Garin J."/>
            <person name="Claverie J.M."/>
            <person name="Abergel C."/>
        </authorList>
    </citation>
    <scope>NUCLEOTIDE SEQUENCE [LARGE SCALE GENOMIC DNA]</scope>
</reference>
<dbReference type="Proteomes" id="UP000204584">
    <property type="component" value="Segment"/>
</dbReference>
<keyword evidence="3" id="KW-1185">Reference proteome</keyword>
<accession>S4W5L3</accession>